<gene>
    <name evidence="1" type="ORF">CI238_10089</name>
</gene>
<sequence length="108" mass="12048">MDASTADNQNTMLSKPDFLIPSEIAEARFERDVKTEPVQGGETYGGAVVSKEFGALPKANHYTASTRRIRVSFLGGLVEGSRTLSFRPSSHRMNRTWDKIRLATFGRR</sequence>
<evidence type="ECO:0000313" key="1">
    <source>
        <dbReference type="EMBL" id="KZL82742.1"/>
    </source>
</evidence>
<accession>A0A161XZY1</accession>
<comment type="caution">
    <text evidence="1">The sequence shown here is derived from an EMBL/GenBank/DDBJ whole genome shotgun (WGS) entry which is preliminary data.</text>
</comment>
<name>A0A161XZY1_COLIC</name>
<dbReference type="Proteomes" id="UP000076584">
    <property type="component" value="Unassembled WGS sequence"/>
</dbReference>
<dbReference type="AlphaFoldDB" id="A0A161XZY1"/>
<dbReference type="EMBL" id="LFIW01001339">
    <property type="protein sequence ID" value="KZL82742.1"/>
    <property type="molecule type" value="Genomic_DNA"/>
</dbReference>
<protein>
    <submittedName>
        <fullName evidence="1">Uncharacterized protein</fullName>
    </submittedName>
</protein>
<proteinExistence type="predicted"/>
<keyword evidence="2" id="KW-1185">Reference proteome</keyword>
<reference evidence="1 2" key="1">
    <citation type="submission" date="2015-06" db="EMBL/GenBank/DDBJ databases">
        <title>Survival trade-offs in plant roots during colonization by closely related pathogenic and mutualistic fungi.</title>
        <authorList>
            <person name="Hacquard S."/>
            <person name="Kracher B."/>
            <person name="Hiruma K."/>
            <person name="Weinman A."/>
            <person name="Muench P."/>
            <person name="Garrido Oter R."/>
            <person name="Ver Loren van Themaat E."/>
            <person name="Dallerey J.-F."/>
            <person name="Damm U."/>
            <person name="Henrissat B."/>
            <person name="Lespinet O."/>
            <person name="Thon M."/>
            <person name="Kemen E."/>
            <person name="McHardy A.C."/>
            <person name="Schulze-Lefert P."/>
            <person name="O'Connell R.J."/>
        </authorList>
    </citation>
    <scope>NUCLEOTIDE SEQUENCE [LARGE SCALE GENOMIC DNA]</scope>
    <source>
        <strain evidence="1 2">MAFF 238704</strain>
    </source>
</reference>
<evidence type="ECO:0000313" key="2">
    <source>
        <dbReference type="Proteomes" id="UP000076584"/>
    </source>
</evidence>
<organism evidence="1 2">
    <name type="scientific">Colletotrichum incanum</name>
    <name type="common">Soybean anthracnose fungus</name>
    <dbReference type="NCBI Taxonomy" id="1573173"/>
    <lineage>
        <taxon>Eukaryota</taxon>
        <taxon>Fungi</taxon>
        <taxon>Dikarya</taxon>
        <taxon>Ascomycota</taxon>
        <taxon>Pezizomycotina</taxon>
        <taxon>Sordariomycetes</taxon>
        <taxon>Hypocreomycetidae</taxon>
        <taxon>Glomerellales</taxon>
        <taxon>Glomerellaceae</taxon>
        <taxon>Colletotrichum</taxon>
        <taxon>Colletotrichum spaethianum species complex</taxon>
    </lineage>
</organism>